<evidence type="ECO:0000259" key="3">
    <source>
        <dbReference type="Pfam" id="PF10223"/>
    </source>
</evidence>
<dbReference type="InterPro" id="IPR019356">
    <property type="entry name" value="Menorin_dom"/>
</dbReference>
<dbReference type="EMBL" id="CAJRST010011112">
    <property type="protein sequence ID" value="CAG5917861.1"/>
    <property type="molecule type" value="Genomic_DNA"/>
</dbReference>
<comment type="caution">
    <text evidence="4">The sequence shown here is derived from an EMBL/GenBank/DDBJ whole genome shotgun (WGS) entry which is preliminary data.</text>
</comment>
<reference evidence="4" key="1">
    <citation type="submission" date="2021-05" db="EMBL/GenBank/DDBJ databases">
        <authorList>
            <person name="Tigano A."/>
        </authorList>
    </citation>
    <scope>NUCLEOTIDE SEQUENCE</scope>
</reference>
<dbReference type="Pfam" id="PF10223">
    <property type="entry name" value="Menorin_N"/>
    <property type="match status" value="1"/>
</dbReference>
<dbReference type="GO" id="GO:0005615">
    <property type="term" value="C:extracellular space"/>
    <property type="evidence" value="ECO:0007669"/>
    <property type="project" value="TreeGrafter"/>
</dbReference>
<evidence type="ECO:0000313" key="5">
    <source>
        <dbReference type="Proteomes" id="UP000677803"/>
    </source>
</evidence>
<keyword evidence="5" id="KW-1185">Reference proteome</keyword>
<comment type="similarity">
    <text evidence="1">Belongs to the menorin family.</text>
</comment>
<dbReference type="Proteomes" id="UP000677803">
    <property type="component" value="Unassembled WGS sequence"/>
</dbReference>
<feature type="region of interest" description="Disordered" evidence="2">
    <location>
        <begin position="65"/>
        <end position="91"/>
    </location>
</feature>
<proteinExistence type="inferred from homology"/>
<gene>
    <name evidence="4" type="ORF">MMEN_LOCUS10105</name>
</gene>
<protein>
    <submittedName>
        <fullName evidence="4">(Atlantic silverside) hypothetical protein</fullName>
    </submittedName>
</protein>
<dbReference type="OrthoDB" id="413402at2759"/>
<evidence type="ECO:0000256" key="2">
    <source>
        <dbReference type="SAM" id="MobiDB-lite"/>
    </source>
</evidence>
<evidence type="ECO:0000256" key="1">
    <source>
        <dbReference type="ARBA" id="ARBA00044953"/>
    </source>
</evidence>
<dbReference type="PANTHER" id="PTHR21184:SF3">
    <property type="entry name" value="PROTEIN FAM151B"/>
    <property type="match status" value="1"/>
</dbReference>
<name>A0A8S4B271_9TELE</name>
<sequence>MPVWGSGTSAGCGRRDAAAGPSGGMADASLRYFWEQGRVSRMDAAEVSWTHAANSRARLMEALTGGCQPASTPPEPEPKTLSPSPYSPRPNPGPCHMIEADVILRGCEPTEPVMAHPPDTDSDITLREWLEGVREHKKGIKLDFKSLEAVAPSLPLLTELLAEQKLPVWINADVLCGPGGRARPLEPAAFLSAQGGPVTVKGSWLTGGPRVCAGYSWEEVHRMEEVCESLPNPVTFPVRAALLAESFSQLSWLLQQSPRYTLTVWTGEKDDFALRDLLPYRQEFHLSRIYYDLPDPVRTQLGMASRHQSTDV</sequence>
<feature type="region of interest" description="Disordered" evidence="2">
    <location>
        <begin position="1"/>
        <end position="23"/>
    </location>
</feature>
<dbReference type="AlphaFoldDB" id="A0A8S4B271"/>
<evidence type="ECO:0000313" key="4">
    <source>
        <dbReference type="EMBL" id="CAG5917861.1"/>
    </source>
</evidence>
<dbReference type="PANTHER" id="PTHR21184">
    <property type="entry name" value="MENORIN (DENDRITIC BRANCHING PROTEIN)"/>
    <property type="match status" value="1"/>
</dbReference>
<organism evidence="4 5">
    <name type="scientific">Menidia menidia</name>
    <name type="common">Atlantic silverside</name>
    <dbReference type="NCBI Taxonomy" id="238744"/>
    <lineage>
        <taxon>Eukaryota</taxon>
        <taxon>Metazoa</taxon>
        <taxon>Chordata</taxon>
        <taxon>Craniata</taxon>
        <taxon>Vertebrata</taxon>
        <taxon>Euteleostomi</taxon>
        <taxon>Actinopterygii</taxon>
        <taxon>Neopterygii</taxon>
        <taxon>Teleostei</taxon>
        <taxon>Neoteleostei</taxon>
        <taxon>Acanthomorphata</taxon>
        <taxon>Ovalentaria</taxon>
        <taxon>Atherinomorphae</taxon>
        <taxon>Atheriniformes</taxon>
        <taxon>Atherinopsidae</taxon>
        <taxon>Menidiinae</taxon>
        <taxon>Menidia</taxon>
    </lineage>
</organism>
<feature type="domain" description="Menorin-like" evidence="3">
    <location>
        <begin position="95"/>
        <end position="297"/>
    </location>
</feature>
<accession>A0A8S4B271</accession>